<gene>
    <name evidence="2" type="ORF">ACFP3H_10070</name>
</gene>
<proteinExistence type="predicted"/>
<dbReference type="Pfam" id="PF01609">
    <property type="entry name" value="DDE_Tnp_1"/>
    <property type="match status" value="1"/>
</dbReference>
<dbReference type="RefSeq" id="WP_378602968.1">
    <property type="nucleotide sequence ID" value="NZ_JBHSQN010000004.1"/>
</dbReference>
<comment type="caution">
    <text evidence="2">The sequence shown here is derived from an EMBL/GenBank/DDBJ whole genome shotgun (WGS) entry which is preliminary data.</text>
</comment>
<feature type="domain" description="Transposase IS4-like" evidence="1">
    <location>
        <begin position="45"/>
        <end position="124"/>
    </location>
</feature>
<reference evidence="3" key="1">
    <citation type="journal article" date="2019" name="Int. J. Syst. Evol. Microbiol.">
        <title>The Global Catalogue of Microorganisms (GCM) 10K type strain sequencing project: providing services to taxonomists for standard genome sequencing and annotation.</title>
        <authorList>
            <consortium name="The Broad Institute Genomics Platform"/>
            <consortium name="The Broad Institute Genome Sequencing Center for Infectious Disease"/>
            <person name="Wu L."/>
            <person name="Ma J."/>
        </authorList>
    </citation>
    <scope>NUCLEOTIDE SEQUENCE [LARGE SCALE GENOMIC DNA]</scope>
    <source>
        <strain evidence="3">CCUG 36956</strain>
    </source>
</reference>
<evidence type="ECO:0000259" key="1">
    <source>
        <dbReference type="Pfam" id="PF01609"/>
    </source>
</evidence>
<dbReference type="Proteomes" id="UP001596223">
    <property type="component" value="Unassembled WGS sequence"/>
</dbReference>
<sequence>MKALPWKQVPVADLSTGTGHGRRERRTLKTTAIDAGIGFPGAEQVLRMTRTRTDYKTGKRSTEIVYAITTLTVADASPALIATWLRGHWGIENRVHRVRDVTFDEGRCRARTGHAPQVLATLRNIRYRHW</sequence>
<accession>A0ABW1JRR8</accession>
<keyword evidence="3" id="KW-1185">Reference proteome</keyword>
<evidence type="ECO:0000313" key="2">
    <source>
        <dbReference type="EMBL" id="MFC6011394.1"/>
    </source>
</evidence>
<dbReference type="EMBL" id="JBHSQN010000004">
    <property type="protein sequence ID" value="MFC6011394.1"/>
    <property type="molecule type" value="Genomic_DNA"/>
</dbReference>
<evidence type="ECO:0000313" key="3">
    <source>
        <dbReference type="Proteomes" id="UP001596223"/>
    </source>
</evidence>
<name>A0ABW1JRR8_9NOCA</name>
<protein>
    <submittedName>
        <fullName evidence="2">Transposase</fullName>
    </submittedName>
</protein>
<dbReference type="InterPro" id="IPR002559">
    <property type="entry name" value="Transposase_11"/>
</dbReference>
<organism evidence="2 3">
    <name type="scientific">Nocardia lasii</name>
    <dbReference type="NCBI Taxonomy" id="1616107"/>
    <lineage>
        <taxon>Bacteria</taxon>
        <taxon>Bacillati</taxon>
        <taxon>Actinomycetota</taxon>
        <taxon>Actinomycetes</taxon>
        <taxon>Mycobacteriales</taxon>
        <taxon>Nocardiaceae</taxon>
        <taxon>Nocardia</taxon>
    </lineage>
</organism>